<accession>A0ACB6ZBG0</accession>
<dbReference type="Proteomes" id="UP000886501">
    <property type="component" value="Unassembled WGS sequence"/>
</dbReference>
<proteinExistence type="predicted"/>
<reference evidence="1" key="1">
    <citation type="submission" date="2019-10" db="EMBL/GenBank/DDBJ databases">
        <authorList>
            <consortium name="DOE Joint Genome Institute"/>
            <person name="Kuo A."/>
            <person name="Miyauchi S."/>
            <person name="Kiss E."/>
            <person name="Drula E."/>
            <person name="Kohler A."/>
            <person name="Sanchez-Garcia M."/>
            <person name="Andreopoulos B."/>
            <person name="Barry K.W."/>
            <person name="Bonito G."/>
            <person name="Buee M."/>
            <person name="Carver A."/>
            <person name="Chen C."/>
            <person name="Cichocki N."/>
            <person name="Clum A."/>
            <person name="Culley D."/>
            <person name="Crous P.W."/>
            <person name="Fauchery L."/>
            <person name="Girlanda M."/>
            <person name="Hayes R."/>
            <person name="Keri Z."/>
            <person name="Labutti K."/>
            <person name="Lipzen A."/>
            <person name="Lombard V."/>
            <person name="Magnuson J."/>
            <person name="Maillard F."/>
            <person name="Morin E."/>
            <person name="Murat C."/>
            <person name="Nolan M."/>
            <person name="Ohm R."/>
            <person name="Pangilinan J."/>
            <person name="Pereira M."/>
            <person name="Perotto S."/>
            <person name="Peter M."/>
            <person name="Riley R."/>
            <person name="Sitrit Y."/>
            <person name="Stielow B."/>
            <person name="Szollosi G."/>
            <person name="Zifcakova L."/>
            <person name="Stursova M."/>
            <person name="Spatafora J.W."/>
            <person name="Tedersoo L."/>
            <person name="Vaario L.-M."/>
            <person name="Yamada A."/>
            <person name="Yan M."/>
            <person name="Wang P."/>
            <person name="Xu J."/>
            <person name="Bruns T."/>
            <person name="Baldrian P."/>
            <person name="Vilgalys R."/>
            <person name="Henrissat B."/>
            <person name="Grigoriev I.V."/>
            <person name="Hibbett D."/>
            <person name="Nagy L.G."/>
            <person name="Martin F.M."/>
        </authorList>
    </citation>
    <scope>NUCLEOTIDE SEQUENCE</scope>
    <source>
        <strain evidence="1">P2</strain>
    </source>
</reference>
<protein>
    <submittedName>
        <fullName evidence="1">Uncharacterized protein</fullName>
    </submittedName>
</protein>
<evidence type="ECO:0000313" key="2">
    <source>
        <dbReference type="Proteomes" id="UP000886501"/>
    </source>
</evidence>
<gene>
    <name evidence="1" type="ORF">BDM02DRAFT_2864136</name>
</gene>
<reference evidence="1" key="2">
    <citation type="journal article" date="2020" name="Nat. Commun.">
        <title>Large-scale genome sequencing of mycorrhizal fungi provides insights into the early evolution of symbiotic traits.</title>
        <authorList>
            <person name="Miyauchi S."/>
            <person name="Kiss E."/>
            <person name="Kuo A."/>
            <person name="Drula E."/>
            <person name="Kohler A."/>
            <person name="Sanchez-Garcia M."/>
            <person name="Morin E."/>
            <person name="Andreopoulos B."/>
            <person name="Barry K.W."/>
            <person name="Bonito G."/>
            <person name="Buee M."/>
            <person name="Carver A."/>
            <person name="Chen C."/>
            <person name="Cichocki N."/>
            <person name="Clum A."/>
            <person name="Culley D."/>
            <person name="Crous P.W."/>
            <person name="Fauchery L."/>
            <person name="Girlanda M."/>
            <person name="Hayes R.D."/>
            <person name="Keri Z."/>
            <person name="LaButti K."/>
            <person name="Lipzen A."/>
            <person name="Lombard V."/>
            <person name="Magnuson J."/>
            <person name="Maillard F."/>
            <person name="Murat C."/>
            <person name="Nolan M."/>
            <person name="Ohm R.A."/>
            <person name="Pangilinan J."/>
            <person name="Pereira M.F."/>
            <person name="Perotto S."/>
            <person name="Peter M."/>
            <person name="Pfister S."/>
            <person name="Riley R."/>
            <person name="Sitrit Y."/>
            <person name="Stielow J.B."/>
            <person name="Szollosi G."/>
            <person name="Zifcakova L."/>
            <person name="Stursova M."/>
            <person name="Spatafora J.W."/>
            <person name="Tedersoo L."/>
            <person name="Vaario L.M."/>
            <person name="Yamada A."/>
            <person name="Yan M."/>
            <person name="Wang P."/>
            <person name="Xu J."/>
            <person name="Bruns T."/>
            <person name="Baldrian P."/>
            <person name="Vilgalys R."/>
            <person name="Dunand C."/>
            <person name="Henrissat B."/>
            <person name="Grigoriev I.V."/>
            <person name="Hibbett D."/>
            <person name="Nagy L.G."/>
            <person name="Martin F.M."/>
        </authorList>
    </citation>
    <scope>NUCLEOTIDE SEQUENCE</scope>
    <source>
        <strain evidence="1">P2</strain>
    </source>
</reference>
<keyword evidence="2" id="KW-1185">Reference proteome</keyword>
<comment type="caution">
    <text evidence="1">The sequence shown here is derived from an EMBL/GenBank/DDBJ whole genome shotgun (WGS) entry which is preliminary data.</text>
</comment>
<dbReference type="EMBL" id="MU118045">
    <property type="protein sequence ID" value="KAF9646941.1"/>
    <property type="molecule type" value="Genomic_DNA"/>
</dbReference>
<organism evidence="1 2">
    <name type="scientific">Thelephora ganbajun</name>
    <name type="common">Ganba fungus</name>
    <dbReference type="NCBI Taxonomy" id="370292"/>
    <lineage>
        <taxon>Eukaryota</taxon>
        <taxon>Fungi</taxon>
        <taxon>Dikarya</taxon>
        <taxon>Basidiomycota</taxon>
        <taxon>Agaricomycotina</taxon>
        <taxon>Agaricomycetes</taxon>
        <taxon>Thelephorales</taxon>
        <taxon>Thelephoraceae</taxon>
        <taxon>Thelephora</taxon>
    </lineage>
</organism>
<name>A0ACB6ZBG0_THEGA</name>
<sequence length="300" mass="33716">MGGQAWSITQSIRSSSAQGNRLPRRKQIPRKASCYIWNWATRAHIVHERTHQPRSPYSVLPLFIHPSQHKENCARSLINTYVQYKPRTEIPHDEWAVRSFSFYVLACLEVSIFSNFSGSTHFHYASPIPLHPPRLPNRLISTSASKASFDQRQSTNSSRCGLSWEIVDDTRHDCGTWVAPHSHLKVNVLTDASCGGANISFMNESAVLHPEHSRLSGSIRFDGSKQRCGWRSARVLSPMSTAVTLVIFVSLITLAATFPLSLLLINIRVPPNRPSPILFPSIPQLLVPMLSFRHYSTPSL</sequence>
<evidence type="ECO:0000313" key="1">
    <source>
        <dbReference type="EMBL" id="KAF9646941.1"/>
    </source>
</evidence>